<feature type="transmembrane region" description="Helical" evidence="1">
    <location>
        <begin position="103"/>
        <end position="125"/>
    </location>
</feature>
<protein>
    <submittedName>
        <fullName evidence="2 3">Uncharacterized protein</fullName>
    </submittedName>
</protein>
<dbReference type="EMBL" id="ABEU02000005">
    <property type="protein sequence ID" value="PNR53461.1"/>
    <property type="molecule type" value="Genomic_DNA"/>
</dbReference>
<organism evidence="2">
    <name type="scientific">Physcomitrium patens</name>
    <name type="common">Spreading-leaved earth moss</name>
    <name type="synonym">Physcomitrella patens</name>
    <dbReference type="NCBI Taxonomy" id="3218"/>
    <lineage>
        <taxon>Eukaryota</taxon>
        <taxon>Viridiplantae</taxon>
        <taxon>Streptophyta</taxon>
        <taxon>Embryophyta</taxon>
        <taxon>Bryophyta</taxon>
        <taxon>Bryophytina</taxon>
        <taxon>Bryopsida</taxon>
        <taxon>Funariidae</taxon>
        <taxon>Funariales</taxon>
        <taxon>Funariaceae</taxon>
        <taxon>Physcomitrium</taxon>
    </lineage>
</organism>
<dbReference type="Gramene" id="Pp3c5_2350V3.1">
    <property type="protein sequence ID" value="PAC:32954746.CDS.1"/>
    <property type="gene ID" value="Pp3c5_2350"/>
</dbReference>
<evidence type="ECO:0000313" key="3">
    <source>
        <dbReference type="EnsemblPlants" id="PAC:32954746.CDS.1"/>
    </source>
</evidence>
<gene>
    <name evidence="2" type="ORF">PHYPA_007136</name>
</gene>
<reference evidence="2 4" key="1">
    <citation type="journal article" date="2008" name="Science">
        <title>The Physcomitrella genome reveals evolutionary insights into the conquest of land by plants.</title>
        <authorList>
            <person name="Rensing S."/>
            <person name="Lang D."/>
            <person name="Zimmer A."/>
            <person name="Terry A."/>
            <person name="Salamov A."/>
            <person name="Shapiro H."/>
            <person name="Nishiyama T."/>
            <person name="Perroud P.-F."/>
            <person name="Lindquist E."/>
            <person name="Kamisugi Y."/>
            <person name="Tanahashi T."/>
            <person name="Sakakibara K."/>
            <person name="Fujita T."/>
            <person name="Oishi K."/>
            <person name="Shin-I T."/>
            <person name="Kuroki Y."/>
            <person name="Toyoda A."/>
            <person name="Suzuki Y."/>
            <person name="Hashimoto A."/>
            <person name="Yamaguchi K."/>
            <person name="Sugano A."/>
            <person name="Kohara Y."/>
            <person name="Fujiyama A."/>
            <person name="Anterola A."/>
            <person name="Aoki S."/>
            <person name="Ashton N."/>
            <person name="Barbazuk W.B."/>
            <person name="Barker E."/>
            <person name="Bennetzen J."/>
            <person name="Bezanilla M."/>
            <person name="Blankenship R."/>
            <person name="Cho S.H."/>
            <person name="Dutcher S."/>
            <person name="Estelle M."/>
            <person name="Fawcett J.A."/>
            <person name="Gundlach H."/>
            <person name="Hanada K."/>
            <person name="Heyl A."/>
            <person name="Hicks K.A."/>
            <person name="Hugh J."/>
            <person name="Lohr M."/>
            <person name="Mayer K."/>
            <person name="Melkozernov A."/>
            <person name="Murata T."/>
            <person name="Nelson D."/>
            <person name="Pils B."/>
            <person name="Prigge M."/>
            <person name="Reiss B."/>
            <person name="Renner T."/>
            <person name="Rombauts S."/>
            <person name="Rushton P."/>
            <person name="Sanderfoot A."/>
            <person name="Schween G."/>
            <person name="Shiu S.-H."/>
            <person name="Stueber K."/>
            <person name="Theodoulou F.L."/>
            <person name="Tu H."/>
            <person name="Van de Peer Y."/>
            <person name="Verrier P.J."/>
            <person name="Waters E."/>
            <person name="Wood A."/>
            <person name="Yang L."/>
            <person name="Cove D."/>
            <person name="Cuming A."/>
            <person name="Hasebe M."/>
            <person name="Lucas S."/>
            <person name="Mishler D.B."/>
            <person name="Reski R."/>
            <person name="Grigoriev I."/>
            <person name="Quatrano R.S."/>
            <person name="Boore J.L."/>
        </authorList>
    </citation>
    <scope>NUCLEOTIDE SEQUENCE [LARGE SCALE GENOMIC DNA]</scope>
    <source>
        <strain evidence="3 4">cv. Gransden 2004</strain>
    </source>
</reference>
<keyword evidence="1" id="KW-0812">Transmembrane</keyword>
<evidence type="ECO:0000256" key="1">
    <source>
        <dbReference type="SAM" id="Phobius"/>
    </source>
</evidence>
<dbReference type="EnsemblPlants" id="Pp3c5_2350V3.1">
    <property type="protein sequence ID" value="PAC:32954746.CDS.1"/>
    <property type="gene ID" value="Pp3c5_2350"/>
</dbReference>
<keyword evidence="1" id="KW-1133">Transmembrane helix</keyword>
<feature type="transmembrane region" description="Helical" evidence="1">
    <location>
        <begin position="21"/>
        <end position="48"/>
    </location>
</feature>
<dbReference type="Gramene" id="Pp3c5_2350V3.2">
    <property type="protein sequence ID" value="PAC:32954747.CDS.1"/>
    <property type="gene ID" value="Pp3c5_2350"/>
</dbReference>
<proteinExistence type="predicted"/>
<dbReference type="InParanoid" id="A0A2K1KI56"/>
<dbReference type="PaxDb" id="3218-PP1S72_168V6.1"/>
<name>A0A2K1KI56_PHYPA</name>
<keyword evidence="1" id="KW-0472">Membrane</keyword>
<dbReference type="OMA" id="DTACHEC"/>
<dbReference type="EnsemblPlants" id="Pp3c5_2350V3.2">
    <property type="protein sequence ID" value="PAC:32954747.CDS.1"/>
    <property type="gene ID" value="Pp3c5_2350"/>
</dbReference>
<reference evidence="2 4" key="2">
    <citation type="journal article" date="2018" name="Plant J.">
        <title>The Physcomitrella patens chromosome-scale assembly reveals moss genome structure and evolution.</title>
        <authorList>
            <person name="Lang D."/>
            <person name="Ullrich K.K."/>
            <person name="Murat F."/>
            <person name="Fuchs J."/>
            <person name="Jenkins J."/>
            <person name="Haas F.B."/>
            <person name="Piednoel M."/>
            <person name="Gundlach H."/>
            <person name="Van Bel M."/>
            <person name="Meyberg R."/>
            <person name="Vives C."/>
            <person name="Morata J."/>
            <person name="Symeonidi A."/>
            <person name="Hiss M."/>
            <person name="Muchero W."/>
            <person name="Kamisugi Y."/>
            <person name="Saleh O."/>
            <person name="Blanc G."/>
            <person name="Decker E.L."/>
            <person name="van Gessel N."/>
            <person name="Grimwood J."/>
            <person name="Hayes R.D."/>
            <person name="Graham S.W."/>
            <person name="Gunter L.E."/>
            <person name="McDaniel S.F."/>
            <person name="Hoernstein S.N.W."/>
            <person name="Larsson A."/>
            <person name="Li F.W."/>
            <person name="Perroud P.F."/>
            <person name="Phillips J."/>
            <person name="Ranjan P."/>
            <person name="Rokshar D.S."/>
            <person name="Rothfels C.J."/>
            <person name="Schneider L."/>
            <person name="Shu S."/>
            <person name="Stevenson D.W."/>
            <person name="Thummler F."/>
            <person name="Tillich M."/>
            <person name="Villarreal Aguilar J.C."/>
            <person name="Widiez T."/>
            <person name="Wong G.K."/>
            <person name="Wymore A."/>
            <person name="Zhang Y."/>
            <person name="Zimmer A.D."/>
            <person name="Quatrano R.S."/>
            <person name="Mayer K.F.X."/>
            <person name="Goodstein D."/>
            <person name="Casacuberta J.M."/>
            <person name="Vandepoele K."/>
            <person name="Reski R."/>
            <person name="Cuming A.C."/>
            <person name="Tuskan G.A."/>
            <person name="Maumus F."/>
            <person name="Salse J."/>
            <person name="Schmutz J."/>
            <person name="Rensing S.A."/>
        </authorList>
    </citation>
    <scope>NUCLEOTIDE SEQUENCE [LARGE SCALE GENOMIC DNA]</scope>
    <source>
        <strain evidence="3 4">cv. Gransden 2004</strain>
    </source>
</reference>
<reference evidence="3" key="3">
    <citation type="submission" date="2020-12" db="UniProtKB">
        <authorList>
            <consortium name="EnsemblPlants"/>
        </authorList>
    </citation>
    <scope>IDENTIFICATION</scope>
</reference>
<dbReference type="AlphaFoldDB" id="A0A2K1KI56"/>
<evidence type="ECO:0000313" key="4">
    <source>
        <dbReference type="Proteomes" id="UP000006727"/>
    </source>
</evidence>
<keyword evidence="4" id="KW-1185">Reference proteome</keyword>
<dbReference type="Proteomes" id="UP000006727">
    <property type="component" value="Chromosome 5"/>
</dbReference>
<evidence type="ECO:0000313" key="2">
    <source>
        <dbReference type="EMBL" id="PNR53461.1"/>
    </source>
</evidence>
<accession>A0A2K1KI56</accession>
<sequence length="129" mass="14195">MANMGIITPRLLWHQITSMPWLCDGLLLGVAVAAISSTCALGFASALMRFPKMSSSSYYDPSGSIQKVMISNACPECNALHFYNINNPTGYSSTLLEFASDSLIIEAIMSFIISFIIVTFALFLVRERR</sequence>